<dbReference type="Gene3D" id="1.10.630.10">
    <property type="entry name" value="Cytochrome P450"/>
    <property type="match status" value="1"/>
</dbReference>
<keyword evidence="5" id="KW-1185">Reference proteome</keyword>
<dbReference type="SUPFAM" id="SSF48264">
    <property type="entry name" value="Cytochrome P450"/>
    <property type="match status" value="1"/>
</dbReference>
<comment type="cofactor">
    <cofactor evidence="1">
        <name>heme</name>
        <dbReference type="ChEBI" id="CHEBI:30413"/>
    </cofactor>
</comment>
<evidence type="ECO:0000256" key="1">
    <source>
        <dbReference type="ARBA" id="ARBA00001971"/>
    </source>
</evidence>
<evidence type="ECO:0000256" key="2">
    <source>
        <dbReference type="ARBA" id="ARBA00010617"/>
    </source>
</evidence>
<comment type="caution">
    <text evidence="4">The sequence shown here is derived from an EMBL/GenBank/DDBJ whole genome shotgun (WGS) entry which is preliminary data.</text>
</comment>
<evidence type="ECO:0000256" key="3">
    <source>
        <dbReference type="RuleBase" id="RU000461"/>
    </source>
</evidence>
<dbReference type="CDD" id="cd00302">
    <property type="entry name" value="cytochrome_P450"/>
    <property type="match status" value="1"/>
</dbReference>
<keyword evidence="3" id="KW-0349">Heme</keyword>
<name>A0ABX2C838_9BRAD</name>
<dbReference type="InterPro" id="IPR036396">
    <property type="entry name" value="Cyt_P450_sf"/>
</dbReference>
<comment type="similarity">
    <text evidence="2 3">Belongs to the cytochrome P450 family.</text>
</comment>
<dbReference type="InterPro" id="IPR001128">
    <property type="entry name" value="Cyt_P450"/>
</dbReference>
<evidence type="ECO:0000313" key="4">
    <source>
        <dbReference type="EMBL" id="NPU64424.1"/>
    </source>
</evidence>
<dbReference type="EMBL" id="JABFDN010000001">
    <property type="protein sequence ID" value="NPU64424.1"/>
    <property type="molecule type" value="Genomic_DNA"/>
</dbReference>
<protein>
    <submittedName>
        <fullName evidence="4">Cytochrome P450</fullName>
    </submittedName>
</protein>
<dbReference type="Pfam" id="PF00067">
    <property type="entry name" value="p450"/>
    <property type="match status" value="1"/>
</dbReference>
<dbReference type="PRINTS" id="PR00359">
    <property type="entry name" value="BP450"/>
</dbReference>
<keyword evidence="3" id="KW-0408">Iron</keyword>
<dbReference type="Proteomes" id="UP000886476">
    <property type="component" value="Unassembled WGS sequence"/>
</dbReference>
<dbReference type="RefSeq" id="WP_172109475.1">
    <property type="nucleotide sequence ID" value="NZ_JABFDN010000001.1"/>
</dbReference>
<gene>
    <name evidence="4" type="ORF">HL667_05385</name>
</gene>
<evidence type="ECO:0000313" key="5">
    <source>
        <dbReference type="Proteomes" id="UP000886476"/>
    </source>
</evidence>
<reference evidence="4" key="1">
    <citation type="submission" date="2020-05" db="EMBL/GenBank/DDBJ databases">
        <title>Nod-independent and nitrogen-fixing Bradyrhizobium aeschynomene sp. nov. isolated from nodules of Aeschynomene indica.</title>
        <authorList>
            <person name="Zhang Z."/>
        </authorList>
    </citation>
    <scope>NUCLEOTIDE SEQUENCE</scope>
    <source>
        <strain evidence="4">83012</strain>
    </source>
</reference>
<accession>A0ABX2C838</accession>
<keyword evidence="3" id="KW-0560">Oxidoreductase</keyword>
<keyword evidence="3" id="KW-0479">Metal-binding</keyword>
<dbReference type="PANTHER" id="PTHR46696:SF1">
    <property type="entry name" value="CYTOCHROME P450 YJIB-RELATED"/>
    <property type="match status" value="1"/>
</dbReference>
<dbReference type="PANTHER" id="PTHR46696">
    <property type="entry name" value="P450, PUTATIVE (EUROFUNG)-RELATED"/>
    <property type="match status" value="1"/>
</dbReference>
<keyword evidence="3" id="KW-0503">Monooxygenase</keyword>
<proteinExistence type="inferred from homology"/>
<sequence>MSAQSSPHASTNAADDGGSAAVIRIDSFAAAREVLRSGDVRQAGFNAELVHRFIGPRHAPVLYQDGEPHQKQRSATARFFTPRVVATRYCELMEATSRDLVAQFCKARRARLDDLSLSLAVAVAADIIGLTDSPRDAMAARLNRFFSAPVGKGAIVTLRNAVFGQLRTLAFYWFDVRPAIRARRRRPREDVISHLLAEGYSNREILTECLTYGAAGMATTREFIVMAGLRLFEDDALRARFLAADEPERMTILEEVLRLEPVVSTLKRRTACPMTLHTDAGVTTIPARSLVEIDIGAANRDEAAAGVCPHQLDPDRVRPAKGSASLLSFGDGPHRCPGAAVALHEAAIFLDQLMRVPGLKLERRPTKTINPVSSGYELRDAMIVVG</sequence>
<organism evidence="4 5">
    <name type="scientific">Bradyrhizobium aeschynomenes</name>
    <dbReference type="NCBI Taxonomy" id="2734909"/>
    <lineage>
        <taxon>Bacteria</taxon>
        <taxon>Pseudomonadati</taxon>
        <taxon>Pseudomonadota</taxon>
        <taxon>Alphaproteobacteria</taxon>
        <taxon>Hyphomicrobiales</taxon>
        <taxon>Nitrobacteraceae</taxon>
        <taxon>Bradyrhizobium</taxon>
    </lineage>
</organism>
<dbReference type="InterPro" id="IPR017972">
    <property type="entry name" value="Cyt_P450_CS"/>
</dbReference>
<dbReference type="PROSITE" id="PS00086">
    <property type="entry name" value="CYTOCHROME_P450"/>
    <property type="match status" value="1"/>
</dbReference>
<dbReference type="InterPro" id="IPR002397">
    <property type="entry name" value="Cyt_P450_B"/>
</dbReference>